<dbReference type="InterPro" id="IPR013783">
    <property type="entry name" value="Ig-like_fold"/>
</dbReference>
<proteinExistence type="predicted"/>
<protein>
    <recommendedName>
        <fullName evidence="1">MBG domain-containing protein</fullName>
    </recommendedName>
</protein>
<evidence type="ECO:0000313" key="2">
    <source>
        <dbReference type="EMBL" id="GIG74460.1"/>
    </source>
</evidence>
<evidence type="ECO:0000313" key="3">
    <source>
        <dbReference type="Proteomes" id="UP000653674"/>
    </source>
</evidence>
<feature type="domain" description="MBG" evidence="1">
    <location>
        <begin position="1211"/>
        <end position="1282"/>
    </location>
</feature>
<feature type="domain" description="MBG" evidence="1">
    <location>
        <begin position="1377"/>
        <end position="1454"/>
    </location>
</feature>
<dbReference type="InterPro" id="IPR049804">
    <property type="entry name" value="Choice_anch_L"/>
</dbReference>
<reference evidence="2" key="1">
    <citation type="submission" date="2021-01" db="EMBL/GenBank/DDBJ databases">
        <title>Whole genome shotgun sequence of Planosporangium flavigriseum NBRC 105377.</title>
        <authorList>
            <person name="Komaki H."/>
            <person name="Tamura T."/>
        </authorList>
    </citation>
    <scope>NUCLEOTIDE SEQUENCE</scope>
    <source>
        <strain evidence="2">NBRC 105377</strain>
    </source>
</reference>
<feature type="domain" description="MBG" evidence="1">
    <location>
        <begin position="1288"/>
        <end position="1371"/>
    </location>
</feature>
<feature type="domain" description="MBG" evidence="1">
    <location>
        <begin position="664"/>
        <end position="736"/>
    </location>
</feature>
<feature type="domain" description="MBG" evidence="1">
    <location>
        <begin position="898"/>
        <end position="969"/>
    </location>
</feature>
<organism evidence="2 3">
    <name type="scientific">Planosporangium flavigriseum</name>
    <dbReference type="NCBI Taxonomy" id="373681"/>
    <lineage>
        <taxon>Bacteria</taxon>
        <taxon>Bacillati</taxon>
        <taxon>Actinomycetota</taxon>
        <taxon>Actinomycetes</taxon>
        <taxon>Micromonosporales</taxon>
        <taxon>Micromonosporaceae</taxon>
        <taxon>Planosporangium</taxon>
    </lineage>
</organism>
<sequence length="1563" mass="155617">MTIARALAAPQTTITGASYVIVPSSGTPNGVSDSALAGFPSSGSSSFGILTTGNVADVPKPGVFGSSSLRTTAVSGRGNSAFDVTVLKVDLTVPPSANCLTFDFKFLSQEYPVYSGGSYNDAFIAELDSSTWTTNGTTISAPKDFALDSSKKVVSINSAGLGGLSPANGAGTEFNGAAKFPAGWGTDSGKAAGGATGLLQASTQVTPGAHSVYFSIFDNGDSQVDSAVFLHGLIAGFVPDPATNCVPGATPVNYQLAMAPAAGTGNIGIAQSVAATLTTADGAPYQNAPVNFTVAGANPTTGTVTTDASGNAVFSYTGSTYGTDQISACYQPSGATSCIARASATRTWTAPLNITADNQTITYGDEDPVFTYRTSGLLGTDQLTTAPTCGVSGAHAAAGTYPIVCSGASAKTGYVTTYTAGTLTVAKAAATIVASNASQTYGEATPKLDYTVNGLRNGDTLTTAPTCAAQGSHTAAGTYPINCSGADAGPNYTLSYAPGTLTVGTGVVTVTPDSASVVYGDADPTFTYKISGLVGGDQLTSEPTCGVQGPHTDAGTYDITCTGADAGGNYTVRYAPATLAVGKKVGLITADPKRSTYGQSDPSFSYTVAGLVGADKLASEPTCGVADKHADAGTYPITCSGGDAGGNYTLQYATGTLTVDKAPLVVIADNQARQYGGDDPTFTSSVAGLVGADQLTTPASCQVAPAHSNAGSYEITCANAAANSNYTISYAPGTLTVTQAPVVITANPATREYGTADPAFTYQVQGLLGTDDLSSEPTCGAADGHQHVGSYGIACAGADAGNNYAISYSPGTLTITAATATVTANDQGATYGGSEPAFTYTVTGLVGADKLTSAPTCGVDGDHSSARTYTITCSGGDAGSDYVLDYKPGTYVVSPAVVTVTADNQSRRYGADDPTFTWKATGLVGQDTFQTPAVCEVSAGHHDAGSYPITCSGAEAGPNYTIRYSDGALAVQQAPLVVQAGNASSTYGDATPEIGYTVTGLIGNDGLQTEPTCAAANPHTAAGSYQTACSGAEAGGNYHITYAPGTLSVGKAVVTVTADSASTIYGQADPAFHYSVSGLVGSDTLGTTPTCAVTDAHSQAGTYPIACTGADAGPNYTVAYVAGTLTVAKAPGVVTAASQTITYGEKDPAFTYTVSGLQPGESLVAQPTCRVDGPHTAAGTYPIVCSGGDGGGNYTLSYQAGTLTVLKAAVRISANDQSISYGSSDPTFGYTIAGLVGSDNLISAPTCGVTGPHSAAGSYAITCTSADAGGNYTVDYAPATLTVNKAALTVNAPSPATTYGVAASSIVLNPSLSGFVAADTAASTGLDAIRCATTASVIGGGSYPAGSYPVTCAGPDSTANYAVTYTAGTLTVAKAVLTVAANDATRVYQGADPVFTATISGLVNGDTAAAYSGDPALSTTATETSHAGTYPITPAQGTLASANYTFAFRPGTLTVNKAAAKLTPAGVLVTLARGGATVRFGTLTATLTFGSPAQPAVGQTIAFTSGGKAMCTAVTGANGAAICQISVLQDAWVIRQRGYTATFAGSQDLLATTATGGLFNFTS</sequence>
<evidence type="ECO:0000259" key="1">
    <source>
        <dbReference type="Pfam" id="PF18676"/>
    </source>
</evidence>
<dbReference type="RefSeq" id="WP_168071783.1">
    <property type="nucleotide sequence ID" value="NZ_BAAAQJ010000003.1"/>
</dbReference>
<feature type="domain" description="MBG" evidence="1">
    <location>
        <begin position="588"/>
        <end position="658"/>
    </location>
</feature>
<feature type="domain" description="MBG" evidence="1">
    <location>
        <begin position="352"/>
        <end position="424"/>
    </location>
</feature>
<dbReference type="GO" id="GO:0005975">
    <property type="term" value="P:carbohydrate metabolic process"/>
    <property type="evidence" value="ECO:0007669"/>
    <property type="project" value="UniProtKB-ARBA"/>
</dbReference>
<feature type="domain" description="MBG" evidence="1">
    <location>
        <begin position="1054"/>
        <end position="1126"/>
    </location>
</feature>
<name>A0A8J3M0H2_9ACTN</name>
<dbReference type="Gene3D" id="3.30.160.710">
    <property type="match status" value="9"/>
</dbReference>
<dbReference type="NCBIfam" id="NF038133">
    <property type="entry name" value="choice_anch_L"/>
    <property type="match status" value="1"/>
</dbReference>
<dbReference type="InterPro" id="IPR041286">
    <property type="entry name" value="MBG_2"/>
</dbReference>
<feature type="domain" description="MBG" evidence="1">
    <location>
        <begin position="821"/>
        <end position="891"/>
    </location>
</feature>
<feature type="domain" description="MBG" evidence="1">
    <location>
        <begin position="508"/>
        <end position="579"/>
    </location>
</feature>
<keyword evidence="3" id="KW-1185">Reference proteome</keyword>
<feature type="domain" description="MBG" evidence="1">
    <location>
        <begin position="743"/>
        <end position="814"/>
    </location>
</feature>
<feature type="domain" description="MBG" evidence="1">
    <location>
        <begin position="431"/>
        <end position="502"/>
    </location>
</feature>
<feature type="domain" description="MBG" evidence="1">
    <location>
        <begin position="1134"/>
        <end position="1204"/>
    </location>
</feature>
<dbReference type="Pfam" id="PF18676">
    <property type="entry name" value="MBG_2"/>
    <property type="match status" value="14"/>
</dbReference>
<comment type="caution">
    <text evidence="2">The sequence shown here is derived from an EMBL/GenBank/DDBJ whole genome shotgun (WGS) entry which is preliminary data.</text>
</comment>
<dbReference type="SUPFAM" id="SSF49373">
    <property type="entry name" value="Invasin/intimin cell-adhesion fragments"/>
    <property type="match status" value="1"/>
</dbReference>
<feature type="domain" description="MBG" evidence="1">
    <location>
        <begin position="976"/>
        <end position="1048"/>
    </location>
</feature>
<dbReference type="InterPro" id="IPR008964">
    <property type="entry name" value="Invasin/intimin_cell_adhesion"/>
</dbReference>
<dbReference type="Gene3D" id="2.60.40.10">
    <property type="entry name" value="Immunoglobulins"/>
    <property type="match status" value="1"/>
</dbReference>
<dbReference type="EMBL" id="BONU01000018">
    <property type="protein sequence ID" value="GIG74460.1"/>
    <property type="molecule type" value="Genomic_DNA"/>
</dbReference>
<accession>A0A8J3M0H2</accession>
<gene>
    <name evidence="2" type="ORF">Pfl04_28640</name>
</gene>
<dbReference type="Proteomes" id="UP000653674">
    <property type="component" value="Unassembled WGS sequence"/>
</dbReference>